<dbReference type="EMBL" id="JALJOV010001874">
    <property type="protein sequence ID" value="KAK9839348.1"/>
    <property type="molecule type" value="Genomic_DNA"/>
</dbReference>
<evidence type="ECO:0000313" key="7">
    <source>
        <dbReference type="EMBL" id="KAK9839348.1"/>
    </source>
</evidence>
<dbReference type="AlphaFoldDB" id="A0AAW1RZR6"/>
<dbReference type="GO" id="GO:0006086">
    <property type="term" value="P:pyruvate decarboxylation to acetyl-CoA"/>
    <property type="evidence" value="ECO:0007669"/>
    <property type="project" value="InterPro"/>
</dbReference>
<evidence type="ECO:0000259" key="6">
    <source>
        <dbReference type="PROSITE" id="PS51826"/>
    </source>
</evidence>
<gene>
    <name evidence="7" type="ORF">WJX84_009632</name>
</gene>
<feature type="domain" description="Lipoyl-binding" evidence="5">
    <location>
        <begin position="66"/>
        <end position="142"/>
    </location>
</feature>
<dbReference type="SUPFAM" id="SSF47005">
    <property type="entry name" value="Peripheral subunit-binding domain of 2-oxo acid dehydrogenase complex"/>
    <property type="match status" value="1"/>
</dbReference>
<feature type="compositionally biased region" description="Polar residues" evidence="4">
    <location>
        <begin position="171"/>
        <end position="182"/>
    </location>
</feature>
<keyword evidence="3" id="KW-0012">Acyltransferase</keyword>
<dbReference type="InterPro" id="IPR036625">
    <property type="entry name" value="E3-bd_dom_sf"/>
</dbReference>
<dbReference type="Pfam" id="PF00198">
    <property type="entry name" value="2-oxoacid_dh"/>
    <property type="match status" value="1"/>
</dbReference>
<dbReference type="InterPro" id="IPR000089">
    <property type="entry name" value="Biotin_lipoyl"/>
</dbReference>
<dbReference type="PROSITE" id="PS50968">
    <property type="entry name" value="BIOTINYL_LIPOYL"/>
    <property type="match status" value="1"/>
</dbReference>
<dbReference type="InterPro" id="IPR001078">
    <property type="entry name" value="2-oxoacid_DH_actylTfrase"/>
</dbReference>
<dbReference type="PANTHER" id="PTHR23151">
    <property type="entry name" value="DIHYDROLIPOAMIDE ACETYL/SUCCINYL-TRANSFERASE-RELATED"/>
    <property type="match status" value="1"/>
</dbReference>
<keyword evidence="8" id="KW-1185">Reference proteome</keyword>
<dbReference type="InterPro" id="IPR011053">
    <property type="entry name" value="Single_hybrid_motif"/>
</dbReference>
<keyword evidence="2 3" id="KW-0450">Lipoyl</keyword>
<comment type="similarity">
    <text evidence="1 3">Belongs to the 2-oxoacid dehydrogenase family.</text>
</comment>
<dbReference type="Gene3D" id="2.40.50.100">
    <property type="match status" value="1"/>
</dbReference>
<keyword evidence="3" id="KW-0808">Transferase</keyword>
<dbReference type="PROSITE" id="PS51826">
    <property type="entry name" value="PSBD"/>
    <property type="match status" value="1"/>
</dbReference>
<feature type="domain" description="Peripheral subunit-binding (PSBD)" evidence="6">
    <location>
        <begin position="197"/>
        <end position="234"/>
    </location>
</feature>
<comment type="caution">
    <text evidence="7">The sequence shown here is derived from an EMBL/GenBank/DDBJ whole genome shotgun (WGS) entry which is preliminary data.</text>
</comment>
<evidence type="ECO:0000256" key="4">
    <source>
        <dbReference type="SAM" id="MobiDB-lite"/>
    </source>
</evidence>
<dbReference type="EC" id="2.3.1.-" evidence="3"/>
<dbReference type="Gene3D" id="4.10.320.10">
    <property type="entry name" value="E3-binding domain"/>
    <property type="match status" value="1"/>
</dbReference>
<feature type="non-terminal residue" evidence="7">
    <location>
        <position position="354"/>
    </location>
</feature>
<feature type="region of interest" description="Disordered" evidence="4">
    <location>
        <begin position="156"/>
        <end position="194"/>
    </location>
</feature>
<dbReference type="CDD" id="cd06849">
    <property type="entry name" value="lipoyl_domain"/>
    <property type="match status" value="1"/>
</dbReference>
<proteinExistence type="inferred from homology"/>
<dbReference type="InterPro" id="IPR023213">
    <property type="entry name" value="CAT-like_dom_sf"/>
</dbReference>
<dbReference type="InterPro" id="IPR045257">
    <property type="entry name" value="E2/Pdx1"/>
</dbReference>
<dbReference type="Pfam" id="PF02817">
    <property type="entry name" value="E3_binding"/>
    <property type="match status" value="1"/>
</dbReference>
<dbReference type="FunFam" id="2.40.50.100:FF:000010">
    <property type="entry name" value="Acetyltransferase component of pyruvate dehydrogenase complex"/>
    <property type="match status" value="1"/>
</dbReference>
<evidence type="ECO:0000256" key="3">
    <source>
        <dbReference type="RuleBase" id="RU003423"/>
    </source>
</evidence>
<evidence type="ECO:0000256" key="2">
    <source>
        <dbReference type="ARBA" id="ARBA00022823"/>
    </source>
</evidence>
<organism evidence="7 8">
    <name type="scientific">Apatococcus fuscideae</name>
    <dbReference type="NCBI Taxonomy" id="2026836"/>
    <lineage>
        <taxon>Eukaryota</taxon>
        <taxon>Viridiplantae</taxon>
        <taxon>Chlorophyta</taxon>
        <taxon>core chlorophytes</taxon>
        <taxon>Trebouxiophyceae</taxon>
        <taxon>Chlorellales</taxon>
        <taxon>Chlorellaceae</taxon>
        <taxon>Apatococcus</taxon>
    </lineage>
</organism>
<comment type="cofactor">
    <cofactor evidence="3">
        <name>(R)-lipoate</name>
        <dbReference type="ChEBI" id="CHEBI:83088"/>
    </cofactor>
</comment>
<dbReference type="GO" id="GO:0016746">
    <property type="term" value="F:acyltransferase activity"/>
    <property type="evidence" value="ECO:0007669"/>
    <property type="project" value="UniProtKB-KW"/>
</dbReference>
<name>A0AAW1RZR6_9CHLO</name>
<dbReference type="InterPro" id="IPR004167">
    <property type="entry name" value="PSBD"/>
</dbReference>
<dbReference type="Gene3D" id="3.30.559.10">
    <property type="entry name" value="Chloramphenicol acetyltransferase-like domain"/>
    <property type="match status" value="1"/>
</dbReference>
<dbReference type="GO" id="GO:0045254">
    <property type="term" value="C:pyruvate dehydrogenase complex"/>
    <property type="evidence" value="ECO:0007669"/>
    <property type="project" value="InterPro"/>
</dbReference>
<protein>
    <recommendedName>
        <fullName evidence="3">Dihydrolipoamide acetyltransferase component of pyruvate dehydrogenase complex</fullName>
        <ecNumber evidence="3">2.3.1.-</ecNumber>
    </recommendedName>
</protein>
<dbReference type="GO" id="GO:0005739">
    <property type="term" value="C:mitochondrion"/>
    <property type="evidence" value="ECO:0007669"/>
    <property type="project" value="TreeGrafter"/>
</dbReference>
<accession>A0AAW1RZR6</accession>
<evidence type="ECO:0000256" key="1">
    <source>
        <dbReference type="ARBA" id="ARBA00007317"/>
    </source>
</evidence>
<dbReference type="SUPFAM" id="SSF52777">
    <property type="entry name" value="CoA-dependent acyltransferases"/>
    <property type="match status" value="1"/>
</dbReference>
<evidence type="ECO:0000313" key="8">
    <source>
        <dbReference type="Proteomes" id="UP001485043"/>
    </source>
</evidence>
<reference evidence="7 8" key="1">
    <citation type="journal article" date="2024" name="Nat. Commun.">
        <title>Phylogenomics reveals the evolutionary origins of lichenization in chlorophyte algae.</title>
        <authorList>
            <person name="Puginier C."/>
            <person name="Libourel C."/>
            <person name="Otte J."/>
            <person name="Skaloud P."/>
            <person name="Haon M."/>
            <person name="Grisel S."/>
            <person name="Petersen M."/>
            <person name="Berrin J.G."/>
            <person name="Delaux P.M."/>
            <person name="Dal Grande F."/>
            <person name="Keller J."/>
        </authorList>
    </citation>
    <scope>NUCLEOTIDE SEQUENCE [LARGE SCALE GENOMIC DNA]</scope>
    <source>
        <strain evidence="7 8">SAG 2523</strain>
    </source>
</reference>
<dbReference type="PANTHER" id="PTHR23151:SF90">
    <property type="entry name" value="DIHYDROLIPOYLLYSINE-RESIDUE ACETYLTRANSFERASE COMPONENT OF PYRUVATE DEHYDROGENASE COMPLEX, MITOCHONDRIAL-RELATED"/>
    <property type="match status" value="1"/>
</dbReference>
<dbReference type="Proteomes" id="UP001485043">
    <property type="component" value="Unassembled WGS sequence"/>
</dbReference>
<dbReference type="SUPFAM" id="SSF51230">
    <property type="entry name" value="Single hybrid motif"/>
    <property type="match status" value="1"/>
</dbReference>
<sequence length="354" mass="37917">MSSSRRSLSCLIRLVELQQRLGGVSSRLASDQACTGLKNTWRTSAWQAPHQRWFQNTRCYAALPAHQELSMPALSPTMSQGNLASWAVDEGAEIAAGDVLAEIETDKATLTWDMQDDGIVAKLLVAAGTRDIPVGTPMAILVEDPEHVAAFADYQAGQSGAESKPEPEAKSGSSEQAESTGTSHEESASAPVERNVRIGPAAQYLLRSSGLRAEDIRPTGPRGILTKGDVLQAIESGAKPSKIRRIIAGRLLESKQQIPHLYVSRRADMAAVTELRKSMKQQNMKVSVNDFIVRAAALALEQVPEANSMWDAKTGEVKPASSVDVAIAVATEGGLITPIVKQANTKTLQQISGE</sequence>
<evidence type="ECO:0000259" key="5">
    <source>
        <dbReference type="PROSITE" id="PS50968"/>
    </source>
</evidence>
<dbReference type="Pfam" id="PF00364">
    <property type="entry name" value="Biotin_lipoyl"/>
    <property type="match status" value="1"/>
</dbReference>